<comment type="subcellular location">
    <subcellularLocation>
        <location evidence="5">Cytoplasm</location>
    </subcellularLocation>
</comment>
<dbReference type="EC" id="2.1.1.200" evidence="5"/>
<protein>
    <recommendedName>
        <fullName evidence="5">tRNA (cytidine/uridine-2'-O-)-methyltransferase TrmJ</fullName>
        <ecNumber evidence="5">2.1.1.200</ecNumber>
    </recommendedName>
    <alternativeName>
        <fullName evidence="5">tRNA (cytidine(32)/uridine(32)-2'-O)-methyltransferase</fullName>
    </alternativeName>
    <alternativeName>
        <fullName evidence="5">tRNA Cm32/Um32 methyltransferase</fullName>
    </alternativeName>
</protein>
<comment type="catalytic activity">
    <reaction evidence="5">
        <text>uridine(32) in tRNA + S-adenosyl-L-methionine = 2'-O-methyluridine(32) in tRNA + S-adenosyl-L-homocysteine + H(+)</text>
        <dbReference type="Rhea" id="RHEA:42936"/>
        <dbReference type="Rhea" id="RHEA-COMP:10107"/>
        <dbReference type="Rhea" id="RHEA-COMP:10290"/>
        <dbReference type="ChEBI" id="CHEBI:15378"/>
        <dbReference type="ChEBI" id="CHEBI:57856"/>
        <dbReference type="ChEBI" id="CHEBI:59789"/>
        <dbReference type="ChEBI" id="CHEBI:65315"/>
        <dbReference type="ChEBI" id="CHEBI:74478"/>
        <dbReference type="EC" id="2.1.1.200"/>
    </reaction>
</comment>
<dbReference type="NCBIfam" id="TIGR00050">
    <property type="entry name" value="rRNA_methyl_1"/>
    <property type="match status" value="1"/>
</dbReference>
<evidence type="ECO:0000256" key="5">
    <source>
        <dbReference type="RuleBase" id="RU362024"/>
    </source>
</evidence>
<dbReference type="Gene3D" id="3.40.1280.10">
    <property type="match status" value="1"/>
</dbReference>
<dbReference type="SUPFAM" id="SSF75217">
    <property type="entry name" value="alpha/beta knot"/>
    <property type="match status" value="1"/>
</dbReference>
<dbReference type="EMBL" id="CP071060">
    <property type="protein sequence ID" value="QSI75164.1"/>
    <property type="molecule type" value="Genomic_DNA"/>
</dbReference>
<dbReference type="Proteomes" id="UP000663570">
    <property type="component" value="Chromosome"/>
</dbReference>
<comment type="function">
    <text evidence="5">Catalyzes the formation of 2'O-methylated cytidine (Cm32) or 2'O-methylated uridine (Um32) at position 32 in tRNA.</text>
</comment>
<dbReference type="GO" id="GO:0032259">
    <property type="term" value="P:methylation"/>
    <property type="evidence" value="ECO:0007669"/>
    <property type="project" value="UniProtKB-KW"/>
</dbReference>
<evidence type="ECO:0000256" key="3">
    <source>
        <dbReference type="ARBA" id="ARBA00022679"/>
    </source>
</evidence>
<keyword evidence="3" id="KW-0808">Transferase</keyword>
<keyword evidence="4 5" id="KW-0949">S-adenosyl-L-methionine</keyword>
<comment type="subunit">
    <text evidence="5">Homodimer.</text>
</comment>
<evidence type="ECO:0000256" key="2">
    <source>
        <dbReference type="ARBA" id="ARBA00022603"/>
    </source>
</evidence>
<evidence type="ECO:0000313" key="7">
    <source>
        <dbReference type="EMBL" id="QSI75164.1"/>
    </source>
</evidence>
<dbReference type="CDD" id="cd18093">
    <property type="entry name" value="SpoU-like_TrmJ"/>
    <property type="match status" value="1"/>
</dbReference>
<dbReference type="PIRSF" id="PIRSF004808">
    <property type="entry name" value="LasT"/>
    <property type="match status" value="1"/>
</dbReference>
<keyword evidence="2 5" id="KW-0489">Methyltransferase</keyword>
<name>A0ABX7M1H7_9RHOO</name>
<dbReference type="GO" id="GO:0008168">
    <property type="term" value="F:methyltransferase activity"/>
    <property type="evidence" value="ECO:0007669"/>
    <property type="project" value="UniProtKB-KW"/>
</dbReference>
<dbReference type="PANTHER" id="PTHR42786:SF2">
    <property type="entry name" value="TRNA (CYTIDINE_URIDINE-2'-O-)-METHYLTRANSFERASE TRMJ"/>
    <property type="match status" value="1"/>
</dbReference>
<keyword evidence="5" id="KW-0819">tRNA processing</keyword>
<dbReference type="RefSeq" id="WP_206252458.1">
    <property type="nucleotide sequence ID" value="NZ_CP071060.1"/>
</dbReference>
<keyword evidence="5" id="KW-0963">Cytoplasm</keyword>
<gene>
    <name evidence="5" type="primary">trmJ</name>
    <name evidence="7" type="ORF">JY500_11560</name>
</gene>
<comment type="catalytic activity">
    <reaction evidence="5">
        <text>cytidine(32) in tRNA + S-adenosyl-L-methionine = 2'-O-methylcytidine(32) in tRNA + S-adenosyl-L-homocysteine + H(+)</text>
        <dbReference type="Rhea" id="RHEA:42932"/>
        <dbReference type="Rhea" id="RHEA-COMP:10288"/>
        <dbReference type="Rhea" id="RHEA-COMP:10289"/>
        <dbReference type="ChEBI" id="CHEBI:15378"/>
        <dbReference type="ChEBI" id="CHEBI:57856"/>
        <dbReference type="ChEBI" id="CHEBI:59789"/>
        <dbReference type="ChEBI" id="CHEBI:74495"/>
        <dbReference type="ChEBI" id="CHEBI:82748"/>
        <dbReference type="EC" id="2.1.1.200"/>
    </reaction>
</comment>
<sequence>MTEPLALRRIRVVLSRPSHPGNIGAAARAMKTMGLHQLVLVSPKEFPSAEATARASGATDVLENARVVDSLEEALAGTVMAAAFTSRIREMCAAPRWASEASGELLSFAGQGDVAIVFGNETFGLSNEEVMLCQRAVTIPANPEYASLNLGAAVQVIAYELRRTALEGRLAPLPQALGEVAPHEDVERLIAHFERAMIASGFLDPDKPRRLIPRLRRLFGRAAVEREEVAILRGMLASFEPKVDRNTRDF</sequence>
<dbReference type="Gene3D" id="1.10.8.590">
    <property type="match status" value="1"/>
</dbReference>
<accession>A0ABX7M1H7</accession>
<evidence type="ECO:0000259" key="6">
    <source>
        <dbReference type="Pfam" id="PF00588"/>
    </source>
</evidence>
<proteinExistence type="inferred from homology"/>
<dbReference type="Pfam" id="PF00588">
    <property type="entry name" value="SpoU_methylase"/>
    <property type="match status" value="1"/>
</dbReference>
<evidence type="ECO:0000313" key="8">
    <source>
        <dbReference type="Proteomes" id="UP000663570"/>
    </source>
</evidence>
<dbReference type="PANTHER" id="PTHR42786">
    <property type="entry name" value="TRNA/RRNA METHYLTRANSFERASE"/>
    <property type="match status" value="1"/>
</dbReference>
<dbReference type="InterPro" id="IPR001537">
    <property type="entry name" value="SpoU_MeTrfase"/>
</dbReference>
<keyword evidence="8" id="KW-1185">Reference proteome</keyword>
<organism evidence="7 8">
    <name type="scientific">Niveibacterium microcysteis</name>
    <dbReference type="NCBI Taxonomy" id="2811415"/>
    <lineage>
        <taxon>Bacteria</taxon>
        <taxon>Pseudomonadati</taxon>
        <taxon>Pseudomonadota</taxon>
        <taxon>Betaproteobacteria</taxon>
        <taxon>Rhodocyclales</taxon>
        <taxon>Rhodocyclaceae</taxon>
        <taxon>Niveibacterium</taxon>
    </lineage>
</organism>
<evidence type="ECO:0000256" key="1">
    <source>
        <dbReference type="ARBA" id="ARBA00007228"/>
    </source>
</evidence>
<dbReference type="InterPro" id="IPR004384">
    <property type="entry name" value="RNA_MeTrfase_TrmJ/LasT"/>
</dbReference>
<dbReference type="InterPro" id="IPR029026">
    <property type="entry name" value="tRNA_m1G_MTases_N"/>
</dbReference>
<feature type="domain" description="tRNA/rRNA methyltransferase SpoU type" evidence="6">
    <location>
        <begin position="10"/>
        <end position="159"/>
    </location>
</feature>
<evidence type="ECO:0000256" key="4">
    <source>
        <dbReference type="ARBA" id="ARBA00022691"/>
    </source>
</evidence>
<reference evidence="7 8" key="1">
    <citation type="submission" date="2021-02" db="EMBL/GenBank/DDBJ databases">
        <title>Niveibacterium changnyeongensis HC41.</title>
        <authorList>
            <person name="Kang M."/>
        </authorList>
    </citation>
    <scope>NUCLEOTIDE SEQUENCE [LARGE SCALE GENOMIC DNA]</scope>
    <source>
        <strain evidence="7 8">HC41</strain>
    </source>
</reference>
<comment type="similarity">
    <text evidence="1">Belongs to the class IV-like SAM-binding methyltransferase superfamily. RNA methyltransferase TrmH family.</text>
</comment>
<dbReference type="InterPro" id="IPR029028">
    <property type="entry name" value="Alpha/beta_knot_MTases"/>
</dbReference>